<dbReference type="SMART" id="SM00487">
    <property type="entry name" value="DEXDc"/>
    <property type="match status" value="1"/>
</dbReference>
<dbReference type="RefSeq" id="WP_074796632.1">
    <property type="nucleotide sequence ID" value="NZ_FOAD01000014.1"/>
</dbReference>
<dbReference type="PANTHER" id="PTHR47962:SF5">
    <property type="entry name" value="ATP-DEPENDENT HELICASE LHR-RELATED"/>
    <property type="match status" value="1"/>
</dbReference>
<dbReference type="PROSITE" id="PS51192">
    <property type="entry name" value="HELICASE_ATP_BIND_1"/>
    <property type="match status" value="1"/>
</dbReference>
<evidence type="ECO:0000313" key="4">
    <source>
        <dbReference type="Proteomes" id="UP000183894"/>
    </source>
</evidence>
<dbReference type="InterPro" id="IPR017575">
    <property type="entry name" value="CRISPR-assoc_helicase_Cas3"/>
</dbReference>
<dbReference type="InterPro" id="IPR052511">
    <property type="entry name" value="ATP-dep_Helicase"/>
</dbReference>
<dbReference type="OrthoDB" id="36796at2157"/>
<dbReference type="GO" id="GO:0120545">
    <property type="term" value="F:nucleic acid conformation isomerase activity"/>
    <property type="evidence" value="ECO:0007669"/>
    <property type="project" value="UniProtKB-ARBA"/>
</dbReference>
<dbReference type="EMBL" id="FOAD01000014">
    <property type="protein sequence ID" value="SEM00564.1"/>
    <property type="molecule type" value="Genomic_DNA"/>
</dbReference>
<feature type="domain" description="Helicase ATP-binding" evidence="2">
    <location>
        <begin position="53"/>
        <end position="247"/>
    </location>
</feature>
<evidence type="ECO:0000313" key="3">
    <source>
        <dbReference type="EMBL" id="SEM00564.1"/>
    </source>
</evidence>
<dbReference type="PANTHER" id="PTHR47962">
    <property type="entry name" value="ATP-DEPENDENT HELICASE LHR-RELATED-RELATED"/>
    <property type="match status" value="1"/>
</dbReference>
<dbReference type="Pfam" id="PF00270">
    <property type="entry name" value="DEAD"/>
    <property type="match status" value="1"/>
</dbReference>
<dbReference type="GO" id="GO:0003677">
    <property type="term" value="F:DNA binding"/>
    <property type="evidence" value="ECO:0007669"/>
    <property type="project" value="TreeGrafter"/>
</dbReference>
<dbReference type="InterPro" id="IPR014001">
    <property type="entry name" value="Helicase_ATP-bd"/>
</dbReference>
<dbReference type="AlphaFoldDB" id="A0A1H7UUQ0"/>
<sequence>MTETVSLSGVELRRHADPTYPVTDSEFEPYAHQQELRDLFTTRESFLAVNDSPTGGGKTLSWLAPVVESGEHTIAVYPTNALIHDQERNIRSELTEKFPDATVGDDIQLLTVTADTLRTEHAEAFPNATSNGARLRRLLREEVYYGDTQVVLLTNPDIFVMMRRGLYGRPGNPGSRVRALNEFKTIVIDEFHRAGRKEQNTLLFLLDEMYDLPEYQCALSRIVLLSATPTAWLAERFGNAMSPPYFRVTDRREDTEQRPFEDQPTGGWGAVMPPVDLEVRSASTFGTATELLEADWEETKEFASRPGKTVFILDGVREVEDVYTRLDNALDGQEVVRIDGFHRGDLESKLARFDVLVSNSAVEVGIDFTVDRLVFSAPDRASFLQRLGRLRTTTDRQPARCYVPPTVTATLNDRSRSRSLTRRELTGVLGEAYHNPRDRESFDWRYSAAEAYHHLRRRARDANPELAEKIRTQGWARITSHFAPESGLTRTDLERYIDPIEDAVEDTLKWYRGDSLQALVYDSTSDGREAVRAYDLFYLLRHGDVQFYPRSVFEQVVPEKHHTAIVNSAPYVSGFCTYNGTIPPNKDGYGRDVVLEATPEIYRWLKTEEDRTARTPRVIDSLSVDVRVETGSRRIGSLDNLRDRMDDLALLAYVVDDNPNAVKNQYDLGPFFFLYGLSTADGLRSIALGTDALYLHCAVQDEAESVDLEQFGVDI</sequence>
<dbReference type="Proteomes" id="UP000183894">
    <property type="component" value="Unassembled WGS sequence"/>
</dbReference>
<dbReference type="GO" id="GO:0016887">
    <property type="term" value="F:ATP hydrolysis activity"/>
    <property type="evidence" value="ECO:0007669"/>
    <property type="project" value="TreeGrafter"/>
</dbReference>
<dbReference type="SUPFAM" id="SSF52540">
    <property type="entry name" value="P-loop containing nucleoside triphosphate hydrolases"/>
    <property type="match status" value="1"/>
</dbReference>
<dbReference type="NCBIfam" id="TIGR03158">
    <property type="entry name" value="cas3_cyano"/>
    <property type="match status" value="1"/>
</dbReference>
<name>A0A1H7UUQ0_HALLR</name>
<proteinExistence type="predicted"/>
<organism evidence="3 4">
    <name type="scientific">Haloferax larsenii</name>
    <dbReference type="NCBI Taxonomy" id="302484"/>
    <lineage>
        <taxon>Archaea</taxon>
        <taxon>Methanobacteriati</taxon>
        <taxon>Methanobacteriota</taxon>
        <taxon>Stenosarchaea group</taxon>
        <taxon>Halobacteria</taxon>
        <taxon>Halobacteriales</taxon>
        <taxon>Haloferacaceae</taxon>
        <taxon>Haloferax</taxon>
    </lineage>
</organism>
<reference evidence="3 4" key="1">
    <citation type="submission" date="2016-10" db="EMBL/GenBank/DDBJ databases">
        <authorList>
            <person name="de Groot N.N."/>
        </authorList>
    </citation>
    <scope>NUCLEOTIDE SEQUENCE [LARGE SCALE GENOMIC DNA]</scope>
    <source>
        <strain evidence="3 4">CDM_5</strain>
    </source>
</reference>
<dbReference type="Gene3D" id="3.40.50.300">
    <property type="entry name" value="P-loop containing nucleotide triphosphate hydrolases"/>
    <property type="match status" value="1"/>
</dbReference>
<protein>
    <submittedName>
        <fullName evidence="3">CRISPR-associated helicase, Cas3 family</fullName>
    </submittedName>
</protein>
<dbReference type="GO" id="GO:0140097">
    <property type="term" value="F:catalytic activity, acting on DNA"/>
    <property type="evidence" value="ECO:0007669"/>
    <property type="project" value="UniProtKB-ARBA"/>
</dbReference>
<dbReference type="InterPro" id="IPR011545">
    <property type="entry name" value="DEAD/DEAH_box_helicase_dom"/>
</dbReference>
<accession>A0A1H7UUQ0</accession>
<evidence type="ECO:0000259" key="2">
    <source>
        <dbReference type="PROSITE" id="PS51192"/>
    </source>
</evidence>
<gene>
    <name evidence="3" type="ORF">SAMN04488691_11443</name>
</gene>
<feature type="region of interest" description="Disordered" evidence="1">
    <location>
        <begin position="1"/>
        <end position="28"/>
    </location>
</feature>
<dbReference type="InterPro" id="IPR027417">
    <property type="entry name" value="P-loop_NTPase"/>
</dbReference>
<evidence type="ECO:0000256" key="1">
    <source>
        <dbReference type="SAM" id="MobiDB-lite"/>
    </source>
</evidence>
<dbReference type="GO" id="GO:0005524">
    <property type="term" value="F:ATP binding"/>
    <property type="evidence" value="ECO:0007669"/>
    <property type="project" value="InterPro"/>
</dbReference>